<accession>A0ABV0YKS0</accession>
<feature type="region of interest" description="Disordered" evidence="1">
    <location>
        <begin position="1"/>
        <end position="51"/>
    </location>
</feature>
<evidence type="ECO:0000313" key="3">
    <source>
        <dbReference type="Proteomes" id="UP001469553"/>
    </source>
</evidence>
<organism evidence="2 3">
    <name type="scientific">Ameca splendens</name>
    <dbReference type="NCBI Taxonomy" id="208324"/>
    <lineage>
        <taxon>Eukaryota</taxon>
        <taxon>Metazoa</taxon>
        <taxon>Chordata</taxon>
        <taxon>Craniata</taxon>
        <taxon>Vertebrata</taxon>
        <taxon>Euteleostomi</taxon>
        <taxon>Actinopterygii</taxon>
        <taxon>Neopterygii</taxon>
        <taxon>Teleostei</taxon>
        <taxon>Neoteleostei</taxon>
        <taxon>Acanthomorphata</taxon>
        <taxon>Ovalentaria</taxon>
        <taxon>Atherinomorphae</taxon>
        <taxon>Cyprinodontiformes</taxon>
        <taxon>Goodeidae</taxon>
        <taxon>Ameca</taxon>
    </lineage>
</organism>
<dbReference type="Proteomes" id="UP001469553">
    <property type="component" value="Unassembled WGS sequence"/>
</dbReference>
<protein>
    <submittedName>
        <fullName evidence="2">Uncharacterized protein</fullName>
    </submittedName>
</protein>
<evidence type="ECO:0000256" key="1">
    <source>
        <dbReference type="SAM" id="MobiDB-lite"/>
    </source>
</evidence>
<reference evidence="2 3" key="1">
    <citation type="submission" date="2021-06" db="EMBL/GenBank/DDBJ databases">
        <authorList>
            <person name="Palmer J.M."/>
        </authorList>
    </citation>
    <scope>NUCLEOTIDE SEQUENCE [LARGE SCALE GENOMIC DNA]</scope>
    <source>
        <strain evidence="2 3">AS_MEX2019</strain>
        <tissue evidence="2">Muscle</tissue>
    </source>
</reference>
<name>A0ABV0YKS0_9TELE</name>
<keyword evidence="3" id="KW-1185">Reference proteome</keyword>
<evidence type="ECO:0000313" key="2">
    <source>
        <dbReference type="EMBL" id="MEQ2294443.1"/>
    </source>
</evidence>
<comment type="caution">
    <text evidence="2">The sequence shown here is derived from an EMBL/GenBank/DDBJ whole genome shotgun (WGS) entry which is preliminary data.</text>
</comment>
<gene>
    <name evidence="2" type="ORF">AMECASPLE_003886</name>
</gene>
<proteinExistence type="predicted"/>
<feature type="compositionally biased region" description="Basic residues" evidence="1">
    <location>
        <begin position="21"/>
        <end position="30"/>
    </location>
</feature>
<dbReference type="EMBL" id="JAHRIP010037780">
    <property type="protein sequence ID" value="MEQ2294443.1"/>
    <property type="molecule type" value="Genomic_DNA"/>
</dbReference>
<sequence>MQEHKQMQQPSKTRHDNAGRRPLKARRSPRRVGPPTANEPKCGGTQTGRSNASTIMQSVRACKSYACMCLYEHATLSPSHSSLTAISDCCHLFFLSVGMQANQWGHFTS</sequence>